<organism evidence="1 2">
    <name type="scientific">Bacillus phage vB_BanS-Tsamsa</name>
    <dbReference type="NCBI Taxonomy" id="1308863"/>
    <lineage>
        <taxon>Viruses</taxon>
        <taxon>Duplodnaviria</taxon>
        <taxon>Heunggongvirae</taxon>
        <taxon>Uroviricota</taxon>
        <taxon>Caudoviricetes</taxon>
        <taxon>Joanripponvirinae</taxon>
        <taxon>Tsamsavirus</taxon>
        <taxon>Tsamsavirus tsamsa</taxon>
    </lineage>
</organism>
<evidence type="ECO:0000313" key="1">
    <source>
        <dbReference type="EMBL" id="AGI11797.1"/>
    </source>
</evidence>
<dbReference type="Proteomes" id="UP000017661">
    <property type="component" value="Segment"/>
</dbReference>
<keyword evidence="2" id="KW-1185">Reference proteome</keyword>
<dbReference type="EMBL" id="KC481682">
    <property type="protein sequence ID" value="AGI11797.1"/>
    <property type="molecule type" value="Genomic_DNA"/>
</dbReference>
<protein>
    <submittedName>
        <fullName evidence="1">Uncharacterized protein</fullName>
    </submittedName>
</protein>
<accession>U5J9C7</accession>
<evidence type="ECO:0000313" key="2">
    <source>
        <dbReference type="Proteomes" id="UP000017661"/>
    </source>
</evidence>
<dbReference type="RefSeq" id="YP_008873249.1">
    <property type="nucleotide sequence ID" value="NC_023007.1"/>
</dbReference>
<reference evidence="1 2" key="1">
    <citation type="journal article" date="2014" name="PLoS ONE">
        <title>Novel Giant Siphovirus from Bacillus anthracis Features Unusual Genome Characteristics.</title>
        <authorList>
            <person name="Ganz H.H."/>
            <person name="Law C."/>
            <person name="Schmuki M."/>
            <person name="Eichenseher F."/>
            <person name="Calendar R."/>
            <person name="Loessner M.J."/>
            <person name="Getz W.M."/>
            <person name="Korlach J."/>
            <person name="Beyer W."/>
            <person name="Klumpp J."/>
        </authorList>
    </citation>
    <scope>NUCLEOTIDE SEQUENCE [LARGE SCALE GENOMIC DNA]</scope>
</reference>
<dbReference type="GeneID" id="17825137"/>
<proteinExistence type="predicted"/>
<dbReference type="KEGG" id="vg:17825137"/>
<sequence length="184" mass="21833">MTNYKHLDIDVVNELKAVNELSDLENIIDELASHKMSLLSVPHADNELQDVRAEIIDGMEKVVKWINDRLESGYWGYDMARELKEQKWYLMECLQELKYMLEHSITVNFQLYEDGKRWEDTPVKTMTVQGLSENDCRGIAYIKMKELSNLEEREVRFTFNYSTQGHYVGHHHTFKNWKKQQLEG</sequence>
<name>U5J9C7_9CAUD</name>